<protein>
    <submittedName>
        <fullName evidence="1">Uncharacterized protein</fullName>
    </submittedName>
</protein>
<comment type="caution">
    <text evidence="1">The sequence shown here is derived from an EMBL/GenBank/DDBJ whole genome shotgun (WGS) entry which is preliminary data.</text>
</comment>
<reference evidence="1 2" key="2">
    <citation type="journal article" date="2022" name="Mol. Ecol. Resour.">
        <title>The genomes of chicory, endive, great burdock and yacon provide insights into Asteraceae paleo-polyploidization history and plant inulin production.</title>
        <authorList>
            <person name="Fan W."/>
            <person name="Wang S."/>
            <person name="Wang H."/>
            <person name="Wang A."/>
            <person name="Jiang F."/>
            <person name="Liu H."/>
            <person name="Zhao H."/>
            <person name="Xu D."/>
            <person name="Zhang Y."/>
        </authorList>
    </citation>
    <scope>NUCLEOTIDE SEQUENCE [LARGE SCALE GENOMIC DNA]</scope>
    <source>
        <strain evidence="2">cv. Yunnan</strain>
        <tissue evidence="1">Leaves</tissue>
    </source>
</reference>
<name>A0ACB9B9A6_9ASTR</name>
<proteinExistence type="predicted"/>
<evidence type="ECO:0000313" key="2">
    <source>
        <dbReference type="Proteomes" id="UP001056120"/>
    </source>
</evidence>
<accession>A0ACB9B9A6</accession>
<gene>
    <name evidence="1" type="ORF">L1987_68801</name>
</gene>
<sequence length="321" mass="36559">MEGHKHFSHPHTLSFHQNLEGAQLTCTGCNFPCTDTTVYACHACRFFLHEQCFDATRSLIHSSHPDHPLSLFPSPTYTSRTFICKSCNETGSGFCFACCTCEFDLHIHCAYNNLNPIRISNPPPNQIILKSHPNHPLKYLPNSRYSGSCSCIVCGVNCDLNGELYHCDICDYVAHVNCTRLPETVRREDHEHTLSLLHVNPYPAFECDVCRGTIAQYNSMYLCKSVYCDYGTHVKCVSAKVSDEPPMGEMAFHTQVMNKRREFTPIYLALAAIMVLIFAIVMASINSRGYYSNSCYLNSCYRSVYYCDAYRCIYTYTRIYT</sequence>
<dbReference type="Proteomes" id="UP001056120">
    <property type="component" value="Linkage Group LG23"/>
</dbReference>
<keyword evidence="2" id="KW-1185">Reference proteome</keyword>
<organism evidence="1 2">
    <name type="scientific">Smallanthus sonchifolius</name>
    <dbReference type="NCBI Taxonomy" id="185202"/>
    <lineage>
        <taxon>Eukaryota</taxon>
        <taxon>Viridiplantae</taxon>
        <taxon>Streptophyta</taxon>
        <taxon>Embryophyta</taxon>
        <taxon>Tracheophyta</taxon>
        <taxon>Spermatophyta</taxon>
        <taxon>Magnoliopsida</taxon>
        <taxon>eudicotyledons</taxon>
        <taxon>Gunneridae</taxon>
        <taxon>Pentapetalae</taxon>
        <taxon>asterids</taxon>
        <taxon>campanulids</taxon>
        <taxon>Asterales</taxon>
        <taxon>Asteraceae</taxon>
        <taxon>Asteroideae</taxon>
        <taxon>Heliantheae alliance</taxon>
        <taxon>Millerieae</taxon>
        <taxon>Smallanthus</taxon>
    </lineage>
</organism>
<reference evidence="2" key="1">
    <citation type="journal article" date="2022" name="Mol. Ecol. Resour.">
        <title>The genomes of chicory, endive, great burdock and yacon provide insights into Asteraceae palaeo-polyploidization history and plant inulin production.</title>
        <authorList>
            <person name="Fan W."/>
            <person name="Wang S."/>
            <person name="Wang H."/>
            <person name="Wang A."/>
            <person name="Jiang F."/>
            <person name="Liu H."/>
            <person name="Zhao H."/>
            <person name="Xu D."/>
            <person name="Zhang Y."/>
        </authorList>
    </citation>
    <scope>NUCLEOTIDE SEQUENCE [LARGE SCALE GENOMIC DNA]</scope>
    <source>
        <strain evidence="2">cv. Yunnan</strain>
    </source>
</reference>
<evidence type="ECO:0000313" key="1">
    <source>
        <dbReference type="EMBL" id="KAI3717280.1"/>
    </source>
</evidence>
<dbReference type="EMBL" id="CM042040">
    <property type="protein sequence ID" value="KAI3717280.1"/>
    <property type="molecule type" value="Genomic_DNA"/>
</dbReference>